<accession>A0ABV6ZSS1</accession>
<reference evidence="2" key="1">
    <citation type="journal article" date="2019" name="Int. J. Syst. Evol. Microbiol.">
        <title>The Global Catalogue of Microorganisms (GCM) 10K type strain sequencing project: providing services to taxonomists for standard genome sequencing and annotation.</title>
        <authorList>
            <consortium name="The Broad Institute Genomics Platform"/>
            <consortium name="The Broad Institute Genome Sequencing Center for Infectious Disease"/>
            <person name="Wu L."/>
            <person name="Ma J."/>
        </authorList>
    </citation>
    <scope>NUCLEOTIDE SEQUENCE [LARGE SCALE GENOMIC DNA]</scope>
    <source>
        <strain evidence="2">KCTC 52487</strain>
    </source>
</reference>
<protein>
    <recommendedName>
        <fullName evidence="3">HNH endonuclease</fullName>
    </recommendedName>
</protein>
<evidence type="ECO:0000313" key="1">
    <source>
        <dbReference type="EMBL" id="MFC2924483.1"/>
    </source>
</evidence>
<dbReference type="EMBL" id="JBHRSV010000001">
    <property type="protein sequence ID" value="MFC2924483.1"/>
    <property type="molecule type" value="Genomic_DNA"/>
</dbReference>
<dbReference type="Gene3D" id="1.10.30.50">
    <property type="match status" value="1"/>
</dbReference>
<evidence type="ECO:0000313" key="2">
    <source>
        <dbReference type="Proteomes" id="UP001595379"/>
    </source>
</evidence>
<proteinExistence type="predicted"/>
<organism evidence="1 2">
    <name type="scientific">Hyphobacterium vulgare</name>
    <dbReference type="NCBI Taxonomy" id="1736751"/>
    <lineage>
        <taxon>Bacteria</taxon>
        <taxon>Pseudomonadati</taxon>
        <taxon>Pseudomonadota</taxon>
        <taxon>Alphaproteobacteria</taxon>
        <taxon>Maricaulales</taxon>
        <taxon>Maricaulaceae</taxon>
        <taxon>Hyphobacterium</taxon>
    </lineage>
</organism>
<sequence>MTGRLLTALPAIIAAEAQYVVHGEQATLFEIPGTDGVAGQISTQEMTRVYERTFVRSARTRGIYGTIKATPRNDICPLCSQRTVSQLDHYLPKAEHPNVAVTPLNLVPSCGECNHIKLALEAGQAAEQVFHPYFEDADDGRWLFATVQETAPATLVFDALPPAGWDVIKQRRIVAHFETFQLAELYATHSAVELEDIKVELRTMAQAGISAAGIQAELRKRADSRAAAHGNSWRRATYEALSESEWFCAGGFG</sequence>
<evidence type="ECO:0008006" key="3">
    <source>
        <dbReference type="Google" id="ProtNLM"/>
    </source>
</evidence>
<dbReference type="RefSeq" id="WP_343163800.1">
    <property type="nucleotide sequence ID" value="NZ_JBHRSV010000001.1"/>
</dbReference>
<dbReference type="Proteomes" id="UP001595379">
    <property type="component" value="Unassembled WGS sequence"/>
</dbReference>
<gene>
    <name evidence="1" type="ORF">ACFOOR_00005</name>
</gene>
<keyword evidence="2" id="KW-1185">Reference proteome</keyword>
<comment type="caution">
    <text evidence="1">The sequence shown here is derived from an EMBL/GenBank/DDBJ whole genome shotgun (WGS) entry which is preliminary data.</text>
</comment>
<name>A0ABV6ZSS1_9PROT</name>